<dbReference type="InterPro" id="IPR006162">
    <property type="entry name" value="Ppantetheine_attach_site"/>
</dbReference>
<dbReference type="PRINTS" id="PR00154">
    <property type="entry name" value="AMPBINDING"/>
</dbReference>
<evidence type="ECO:0000256" key="1">
    <source>
        <dbReference type="ARBA" id="ARBA00001957"/>
    </source>
</evidence>
<dbReference type="InterPro" id="IPR023213">
    <property type="entry name" value="CAT-like_dom_sf"/>
</dbReference>
<dbReference type="GO" id="GO:0043041">
    <property type="term" value="P:amino acid activation for nonribosomal peptide biosynthetic process"/>
    <property type="evidence" value="ECO:0007669"/>
    <property type="project" value="TreeGrafter"/>
</dbReference>
<dbReference type="SUPFAM" id="SSF47336">
    <property type="entry name" value="ACP-like"/>
    <property type="match status" value="2"/>
</dbReference>
<evidence type="ECO:0000256" key="4">
    <source>
        <dbReference type="ARBA" id="ARBA00022553"/>
    </source>
</evidence>
<dbReference type="PROSITE" id="PS50075">
    <property type="entry name" value="CARRIER"/>
    <property type="match status" value="2"/>
</dbReference>
<dbReference type="PROSITE" id="PS00455">
    <property type="entry name" value="AMP_BINDING"/>
    <property type="match status" value="2"/>
</dbReference>
<dbReference type="FunFam" id="3.40.50.980:FF:000001">
    <property type="entry name" value="Non-ribosomal peptide synthetase"/>
    <property type="match status" value="1"/>
</dbReference>
<dbReference type="InterPro" id="IPR042099">
    <property type="entry name" value="ANL_N_sf"/>
</dbReference>
<dbReference type="InterPro" id="IPR001242">
    <property type="entry name" value="Condensation_dom"/>
</dbReference>
<dbReference type="FunFam" id="2.30.38.10:FF:000001">
    <property type="entry name" value="Non-ribosomal peptide synthetase PvdI"/>
    <property type="match status" value="1"/>
</dbReference>
<proteinExistence type="inferred from homology"/>
<dbReference type="InterPro" id="IPR010071">
    <property type="entry name" value="AA_adenyl_dom"/>
</dbReference>
<evidence type="ECO:0000256" key="5">
    <source>
        <dbReference type="ARBA" id="ARBA00023194"/>
    </source>
</evidence>
<accession>A0A4U7JK27</accession>
<dbReference type="Gene3D" id="3.30.300.30">
    <property type="match status" value="2"/>
</dbReference>
<dbReference type="NCBIfam" id="TIGR01733">
    <property type="entry name" value="AA-adenyl-dom"/>
    <property type="match status" value="1"/>
</dbReference>
<dbReference type="Gene3D" id="1.10.1200.10">
    <property type="entry name" value="ACP-like"/>
    <property type="match status" value="2"/>
</dbReference>
<reference evidence="7 8" key="1">
    <citation type="submission" date="2020-09" db="EMBL/GenBank/DDBJ databases">
        <title>Characterization and genome sequencing of Ruminiclostridium sp. nov. MA18.</title>
        <authorList>
            <person name="Rettenmaier R."/>
            <person name="Kowollik M.-L."/>
            <person name="Liebl W."/>
            <person name="Zverlov V."/>
        </authorList>
    </citation>
    <scope>NUCLEOTIDE SEQUENCE [LARGE SCALE GENOMIC DNA]</scope>
    <source>
        <strain evidence="7 8">MA18</strain>
    </source>
</reference>
<dbReference type="InterPro" id="IPR009081">
    <property type="entry name" value="PP-bd_ACP"/>
</dbReference>
<dbReference type="PANTHER" id="PTHR45527:SF1">
    <property type="entry name" value="FATTY ACID SYNTHASE"/>
    <property type="match status" value="1"/>
</dbReference>
<dbReference type="SUPFAM" id="SSF56801">
    <property type="entry name" value="Acetyl-CoA synthetase-like"/>
    <property type="match status" value="2"/>
</dbReference>
<dbReference type="Pfam" id="PF00668">
    <property type="entry name" value="Condensation"/>
    <property type="match status" value="1"/>
</dbReference>
<dbReference type="InterPro" id="IPR045851">
    <property type="entry name" value="AMP-bd_C_sf"/>
</dbReference>
<feature type="domain" description="Carrier" evidence="6">
    <location>
        <begin position="1603"/>
        <end position="1678"/>
    </location>
</feature>
<evidence type="ECO:0000256" key="3">
    <source>
        <dbReference type="ARBA" id="ARBA00022450"/>
    </source>
</evidence>
<evidence type="ECO:0000256" key="2">
    <source>
        <dbReference type="ARBA" id="ARBA00006432"/>
    </source>
</evidence>
<dbReference type="Proteomes" id="UP000306409">
    <property type="component" value="Chromosome"/>
</dbReference>
<dbReference type="Gene3D" id="3.30.559.30">
    <property type="entry name" value="Nonribosomal peptide synthetase, condensation domain"/>
    <property type="match status" value="1"/>
</dbReference>
<dbReference type="InterPro" id="IPR020806">
    <property type="entry name" value="PKS_PP-bd"/>
</dbReference>
<dbReference type="CDD" id="cd19531">
    <property type="entry name" value="LCL_NRPS-like"/>
    <property type="match status" value="1"/>
</dbReference>
<dbReference type="GO" id="GO:0005829">
    <property type="term" value="C:cytosol"/>
    <property type="evidence" value="ECO:0007669"/>
    <property type="project" value="TreeGrafter"/>
</dbReference>
<name>A0A4U7JK27_9FIRM</name>
<evidence type="ECO:0000259" key="6">
    <source>
        <dbReference type="PROSITE" id="PS50075"/>
    </source>
</evidence>
<dbReference type="Gene3D" id="2.30.38.10">
    <property type="entry name" value="Luciferase, Domain 3"/>
    <property type="match status" value="1"/>
</dbReference>
<comment type="similarity">
    <text evidence="2">Belongs to the ATP-dependent AMP-binding enzyme family.</text>
</comment>
<dbReference type="InterPro" id="IPR025110">
    <property type="entry name" value="AMP-bd_C"/>
</dbReference>
<organism evidence="7 8">
    <name type="scientific">Ruminiclostridium herbifermentans</name>
    <dbReference type="NCBI Taxonomy" id="2488810"/>
    <lineage>
        <taxon>Bacteria</taxon>
        <taxon>Bacillati</taxon>
        <taxon>Bacillota</taxon>
        <taxon>Clostridia</taxon>
        <taxon>Eubacteriales</taxon>
        <taxon>Oscillospiraceae</taxon>
        <taxon>Ruminiclostridium</taxon>
    </lineage>
</organism>
<dbReference type="FunFam" id="3.40.50.12780:FF:000012">
    <property type="entry name" value="Non-ribosomal peptide synthetase"/>
    <property type="match status" value="1"/>
</dbReference>
<dbReference type="InterPro" id="IPR020459">
    <property type="entry name" value="AMP-binding"/>
</dbReference>
<dbReference type="Pfam" id="PF00550">
    <property type="entry name" value="PP-binding"/>
    <property type="match status" value="2"/>
</dbReference>
<gene>
    <name evidence="7" type="ORF">EHE19_007370</name>
</gene>
<dbReference type="GO" id="GO:0008610">
    <property type="term" value="P:lipid biosynthetic process"/>
    <property type="evidence" value="ECO:0007669"/>
    <property type="project" value="UniProtKB-ARBA"/>
</dbReference>
<dbReference type="KEGG" id="rher:EHE19_007370"/>
<dbReference type="GO" id="GO:0003824">
    <property type="term" value="F:catalytic activity"/>
    <property type="evidence" value="ECO:0007669"/>
    <property type="project" value="InterPro"/>
</dbReference>
<keyword evidence="3" id="KW-0596">Phosphopantetheine</keyword>
<evidence type="ECO:0000313" key="7">
    <source>
        <dbReference type="EMBL" id="QNU68230.1"/>
    </source>
</evidence>
<dbReference type="InterPro" id="IPR020845">
    <property type="entry name" value="AMP-binding_CS"/>
</dbReference>
<dbReference type="FunFam" id="3.30.300.30:FF:000010">
    <property type="entry name" value="Enterobactin synthetase component F"/>
    <property type="match status" value="1"/>
</dbReference>
<dbReference type="Pfam" id="PF00501">
    <property type="entry name" value="AMP-binding"/>
    <property type="match status" value="2"/>
</dbReference>
<dbReference type="SUPFAM" id="SSF52777">
    <property type="entry name" value="CoA-dependent acyltransferases"/>
    <property type="match status" value="2"/>
</dbReference>
<dbReference type="GO" id="GO:0031177">
    <property type="term" value="F:phosphopantetheine binding"/>
    <property type="evidence" value="ECO:0007669"/>
    <property type="project" value="InterPro"/>
</dbReference>
<keyword evidence="8" id="KW-1185">Reference proteome</keyword>
<sequence>MLKYRNLIELFEDIKQCDKGIYFIEDINKEVFIKYEELYTKSLKILGFLQGKGVKPGDEIIFQIQDNQSFICVFWACILGGIIPVPIPLGNNEEHKLKIVRIWNNLNKPYLITESKLDSYLSEQESIKEHSFLIEEAIDSHSLGKIYTPNSDDIAFIQFSSGSTSDPKGVILTHENLLVNINAMLNAVKILPDDATLSWMPLTHDLGLVGFHISSLAGGINQYIMPTSLFIRHPILWIEKSNEYKISVLASPNFGYKHFLSSFKPELASNWDLSHIRLILNGAEPISSELCNLFIAKMSAYNLRSNVILPVYGLAEASLAVSIPPVGEEFVTLSIKRESVSLGQKAILDSSSSESVKFVDLGFPVQDCFVRICDEDNLIVEENTVGTIQITGKNVTRGYYNNPQATANAFTQDGWLDTGDIGFMRNGRLIVIGRKKDIIFINGQNYYPYDIEKTAEGLGIIESGKVAACSVQDEVSKTEEICIFVLFGGMLEDFVPIAIALKTNINKLMGLDIKYIIPVENLPLTASGKVQRYKLAENFKNGMYADVVNRINCFTAEKAQAKNIVLPESEIEKKIVELWEDVLGIENIGVTDNFFELGGNSLKVSNLLSRIEEQFNIKIPITTAFEILTVRKLSEFIEDAKKKEYSIIPHIEKREYYPVSSAQKRLVILNQIDSDITYNISSAMQIEGILDTERFINAFKLLVDRHESLRTSFEIIDGEPVQKISEKLEFNMDITLCKDEDVPELIKNFIRPFDLRIAPLIRAKLLKINNRKHILLCDMHHIISDGISCSILFNELIKSYQGASLNELKVQYKDYAVWQDEMLKTEYTSKEKKFWINQFSDEIPILNFPCDYQRPAVQSFEGSRVCFEINGGLLERLERLSIKTGTTLFMVFLAAYNILLHKYTGQEDIVVGTPVSGRTRSELNNVIGMFVNTLALRNYPKSNIKFSSFLQDVKNRFLMALENQDYQFEMLVDALKIKRNIDRNPLFDTMFVFQNMDWAEETSSDIVFSKFDFESGISKFDFTLYSVPKQDSIYFELEYATKLFKKSTIERFVEHYQILLDIISQNTEILISDIDILSKLEKNLLLLKFNQTQQEYPKNKTICDLFEEQVKKSYDCIAVEAGNQKLTYDELDIKSNSLAHKLREHGVTSDTIVGLLIERSIEFVVGIMAILKAGGAYLPIDPEYPETRIKYILEDAGAKILLTTDSIEERIEFDGTVINLRDSNTYSGNSQKIENINNPNDLAYVIYTSGSTGKPKGVMIPHKALNNYLHCIYKWYDEEIDKRDKCFSLANISFDANVVEIFMPLLFGATLVLNDQPILMDLEHLADTLADKEVTFAFIPPTILQDLCRLLKARNSKLNKILTGLENIKDYVLEEFFELNKDMKVLVGYGPTEATICASFYRYKSGKTVGKTVPIGKPLANTQIYLTDSNFKLVPLGVAGELCIAGEGLSRGYLNNPALTSEKFVDNPFSFGEKMYKTGDLAKWNSDGELEFLGRSDFQVKIRGYRVELGEIESKLLKHESVKEAVVLDRTDSNGNKYLCAYLVQDRDISASDFREFLSKDLPDYMIPSYYVRIQNIPLTSNGKIDRRALPEPTLSLETKYAPPRNDIEKELVEVWQEVLGIESVGIYDNFFELGGSSLKAIQVSGKLKSFGLNMMNILRNPTIAELSKYAVPFGGQGVELPEQMKKNIELDYYFDTQGNRDPLTENMDCANVMLYFILKKQLGNKGNYSEYFAQGFDMNITENQYGGIYDINFSTYHLWKDAFEIKNYKEKGTEAMSQIEQLLDKGEQLIVDIYCLRNPAFREFVSYNAPEIKERRGHLFMLVARDSDNLYSVEMPEMINPDRYIPYIENKSVGLIPKKDILPAFEFDVFYSTVTVNKQKLQGESKLRELVDLIIKNYKRSVTNENGLTTYYGEAALDKLIEISCKEFQRLDDKNNMQNRILQEILDWKLITLAHRRRLFKITLENYSGECNNDIKWMVIKLLEESAQRWRDICHTLTKKYNLTSVIDKEAGRCFTEIKELEKELMYLLERLWS</sequence>
<dbReference type="Pfam" id="PF13193">
    <property type="entry name" value="AMP-binding_C"/>
    <property type="match status" value="1"/>
</dbReference>
<dbReference type="RefSeq" id="WP_137696548.1">
    <property type="nucleotide sequence ID" value="NZ_CP061336.1"/>
</dbReference>
<dbReference type="Gene3D" id="3.30.559.10">
    <property type="entry name" value="Chloramphenicol acetyltransferase-like domain"/>
    <property type="match status" value="1"/>
</dbReference>
<dbReference type="OrthoDB" id="2203190at2"/>
<dbReference type="EMBL" id="CP061336">
    <property type="protein sequence ID" value="QNU68230.1"/>
    <property type="molecule type" value="Genomic_DNA"/>
</dbReference>
<feature type="domain" description="Carrier" evidence="6">
    <location>
        <begin position="566"/>
        <end position="641"/>
    </location>
</feature>
<dbReference type="GO" id="GO:0017000">
    <property type="term" value="P:antibiotic biosynthetic process"/>
    <property type="evidence" value="ECO:0007669"/>
    <property type="project" value="UniProtKB-KW"/>
</dbReference>
<dbReference type="InterPro" id="IPR000873">
    <property type="entry name" value="AMP-dep_synth/lig_dom"/>
</dbReference>
<keyword evidence="5" id="KW-0045">Antibiotic biosynthesis</keyword>
<protein>
    <submittedName>
        <fullName evidence="7">Amino acid adenylation domain-containing protein</fullName>
    </submittedName>
</protein>
<dbReference type="InterPro" id="IPR036736">
    <property type="entry name" value="ACP-like_sf"/>
</dbReference>
<dbReference type="PROSITE" id="PS00012">
    <property type="entry name" value="PHOSPHOPANTETHEINE"/>
    <property type="match status" value="1"/>
</dbReference>
<evidence type="ECO:0000313" key="8">
    <source>
        <dbReference type="Proteomes" id="UP000306409"/>
    </source>
</evidence>
<keyword evidence="4" id="KW-0597">Phosphoprotein</keyword>
<dbReference type="PANTHER" id="PTHR45527">
    <property type="entry name" value="NONRIBOSOMAL PEPTIDE SYNTHETASE"/>
    <property type="match status" value="1"/>
</dbReference>
<dbReference type="Gene3D" id="3.40.50.12780">
    <property type="entry name" value="N-terminal domain of ligase-like"/>
    <property type="match status" value="1"/>
</dbReference>
<dbReference type="SMART" id="SM00823">
    <property type="entry name" value="PKS_PP"/>
    <property type="match status" value="1"/>
</dbReference>
<dbReference type="Gene3D" id="3.40.50.980">
    <property type="match status" value="2"/>
</dbReference>
<comment type="cofactor">
    <cofactor evidence="1">
        <name>pantetheine 4'-phosphate</name>
        <dbReference type="ChEBI" id="CHEBI:47942"/>
    </cofactor>
</comment>
<dbReference type="GO" id="GO:0044550">
    <property type="term" value="P:secondary metabolite biosynthetic process"/>
    <property type="evidence" value="ECO:0007669"/>
    <property type="project" value="UniProtKB-ARBA"/>
</dbReference>